<dbReference type="EMBL" id="QUSX01000001">
    <property type="protein sequence ID" value="RRQ50018.1"/>
    <property type="molecule type" value="Genomic_DNA"/>
</dbReference>
<dbReference type="SUPFAM" id="SSF53756">
    <property type="entry name" value="UDP-Glycosyltransferase/glycogen phosphorylase"/>
    <property type="match status" value="1"/>
</dbReference>
<proteinExistence type="predicted"/>
<keyword evidence="2" id="KW-0808">Transferase</keyword>
<evidence type="ECO:0000313" key="6">
    <source>
        <dbReference type="Proteomes" id="UP000286990"/>
    </source>
</evidence>
<dbReference type="PANTHER" id="PTHR12526">
    <property type="entry name" value="GLYCOSYLTRANSFERASE"/>
    <property type="match status" value="1"/>
</dbReference>
<dbReference type="InterPro" id="IPR028098">
    <property type="entry name" value="Glyco_trans_4-like_N"/>
</dbReference>
<evidence type="ECO:0000256" key="2">
    <source>
        <dbReference type="ARBA" id="ARBA00022679"/>
    </source>
</evidence>
<dbReference type="Pfam" id="PF13439">
    <property type="entry name" value="Glyco_transf_4"/>
    <property type="match status" value="1"/>
</dbReference>
<reference evidence="6" key="2">
    <citation type="submission" date="2018-12" db="EMBL/GenBank/DDBJ databases">
        <title>Maribacter lutimaris sp. nov., isolated from marine sediment.</title>
        <authorList>
            <person name="Kim K.K."/>
        </authorList>
    </citation>
    <scope>NUCLEOTIDE SEQUENCE [LARGE SCALE GENOMIC DNA]</scope>
    <source>
        <strain evidence="6">PoM-212</strain>
    </source>
</reference>
<dbReference type="Pfam" id="PF00534">
    <property type="entry name" value="Glycos_transf_1"/>
    <property type="match status" value="1"/>
</dbReference>
<accession>A0A426RLX5</accession>
<reference evidence="6" key="1">
    <citation type="submission" date="2018-08" db="EMBL/GenBank/DDBJ databases">
        <authorList>
            <person name="Khan S.A."/>
            <person name="J S.E."/>
        </authorList>
    </citation>
    <scope>NUCLEOTIDE SEQUENCE [LARGE SCALE GENOMIC DNA]</scope>
    <source>
        <strain evidence="6">PoM-212</strain>
    </source>
</reference>
<dbReference type="AlphaFoldDB" id="A0A426RLX5"/>
<comment type="caution">
    <text evidence="5">The sequence shown here is derived from an EMBL/GenBank/DDBJ whole genome shotgun (WGS) entry which is preliminary data.</text>
</comment>
<dbReference type="Gene3D" id="3.40.50.2000">
    <property type="entry name" value="Glycogen Phosphorylase B"/>
    <property type="match status" value="2"/>
</dbReference>
<keyword evidence="6" id="KW-1185">Reference proteome</keyword>
<dbReference type="CDD" id="cd03794">
    <property type="entry name" value="GT4_WbuB-like"/>
    <property type="match status" value="1"/>
</dbReference>
<dbReference type="GO" id="GO:0016757">
    <property type="term" value="F:glycosyltransferase activity"/>
    <property type="evidence" value="ECO:0007669"/>
    <property type="project" value="UniProtKB-KW"/>
</dbReference>
<keyword evidence="1" id="KW-0328">Glycosyltransferase</keyword>
<name>A0A426RLX5_9FLAO</name>
<dbReference type="OrthoDB" id="9811902at2"/>
<dbReference type="Proteomes" id="UP000286990">
    <property type="component" value="Unassembled WGS sequence"/>
</dbReference>
<evidence type="ECO:0000259" key="4">
    <source>
        <dbReference type="Pfam" id="PF13439"/>
    </source>
</evidence>
<dbReference type="PANTHER" id="PTHR12526:SF629">
    <property type="entry name" value="TEICHURONIC ACID BIOSYNTHESIS GLYCOSYLTRANSFERASE TUAH-RELATED"/>
    <property type="match status" value="1"/>
</dbReference>
<feature type="domain" description="Glycosyltransferase subfamily 4-like N-terminal" evidence="4">
    <location>
        <begin position="25"/>
        <end position="161"/>
    </location>
</feature>
<organism evidence="5 6">
    <name type="scientific">Maribacter algicola</name>
    <dbReference type="NCBI Taxonomy" id="2498892"/>
    <lineage>
        <taxon>Bacteria</taxon>
        <taxon>Pseudomonadati</taxon>
        <taxon>Bacteroidota</taxon>
        <taxon>Flavobacteriia</taxon>
        <taxon>Flavobacteriales</taxon>
        <taxon>Flavobacteriaceae</taxon>
        <taxon>Maribacter</taxon>
    </lineage>
</organism>
<protein>
    <submittedName>
        <fullName evidence="5">Glycosyltransferase</fullName>
    </submittedName>
</protein>
<evidence type="ECO:0000313" key="5">
    <source>
        <dbReference type="EMBL" id="RRQ50018.1"/>
    </source>
</evidence>
<evidence type="ECO:0000259" key="3">
    <source>
        <dbReference type="Pfam" id="PF00534"/>
    </source>
</evidence>
<sequence>MMKVCHLSSVHFRYDTRILLKECISLRKNGYEVHLVVADGKGDEIFDGVHIHDVGKPKSMLNRFTKTTKAVYHKGFALDANIYHFHDTELIPVGLRLVKKGKKVIYDSHEDLPREIMSKEYIPGFLRKPVSVLVELYEDLAVKKFDFVITATPHIRKRFAKLNKATMDVNNYPLLSELNTETTDWANKKNEVCYVGNITQIRGLEQVIDAMELLKGIRLNLAGSFAPNTFKENLERRKGWEKTNFLGQIDRSEVKRVLRDSQVGIVTFLPAGNHTHSQPNKLFEYMAQGIPLVASNFDLWKDIIEKVDCGICIDPKDPVEISKAIKVFLDDKASAQRMGENGRNAVLNTYNWKPEEKKLLGIYAKLET</sequence>
<evidence type="ECO:0000256" key="1">
    <source>
        <dbReference type="ARBA" id="ARBA00022676"/>
    </source>
</evidence>
<dbReference type="InterPro" id="IPR001296">
    <property type="entry name" value="Glyco_trans_1"/>
</dbReference>
<feature type="domain" description="Glycosyl transferase family 1" evidence="3">
    <location>
        <begin position="183"/>
        <end position="344"/>
    </location>
</feature>
<gene>
    <name evidence="5" type="ORF">DZC72_05420</name>
</gene>
<dbReference type="RefSeq" id="WP_125221833.1">
    <property type="nucleotide sequence ID" value="NZ_QUSX01000001.1"/>
</dbReference>